<dbReference type="SUPFAM" id="SSF100910">
    <property type="entry name" value="Chemosensory protein Csp2"/>
    <property type="match status" value="1"/>
</dbReference>
<reference evidence="2" key="1">
    <citation type="submission" date="2021-12" db="EMBL/GenBank/DDBJ databases">
        <authorList>
            <person name="King R."/>
        </authorList>
    </citation>
    <scope>NUCLEOTIDE SEQUENCE</scope>
</reference>
<dbReference type="InterPro" id="IPR005055">
    <property type="entry name" value="A10/PebIII"/>
</dbReference>
<dbReference type="Proteomes" id="UP001154114">
    <property type="component" value="Chromosome 18"/>
</dbReference>
<keyword evidence="1" id="KW-0732">Signal</keyword>
<protein>
    <recommendedName>
        <fullName evidence="4">Chemosensory protein</fullName>
    </recommendedName>
</protein>
<evidence type="ECO:0000256" key="1">
    <source>
        <dbReference type="SAM" id="SignalP"/>
    </source>
</evidence>
<dbReference type="Pfam" id="PF03392">
    <property type="entry name" value="OS-D"/>
    <property type="match status" value="1"/>
</dbReference>
<sequence>MKSIIILCLFVAVAVARPNESRYTDRYDNINLNEILNNRRLLLPYLKCILDEGKCTPDGKELKSHIREALEQDCAKCTKAQRDGTRQVMGHLINHEQEYWNRLKAKYDAQSKFSTKYEVELRQIKAH</sequence>
<dbReference type="OrthoDB" id="6625994at2759"/>
<gene>
    <name evidence="2" type="ORF">CINC_LOCUS4805</name>
</gene>
<name>A0A9P0FTY8_CHRIL</name>
<evidence type="ECO:0000313" key="3">
    <source>
        <dbReference type="Proteomes" id="UP001154114"/>
    </source>
</evidence>
<evidence type="ECO:0000313" key="2">
    <source>
        <dbReference type="EMBL" id="CAH0590235.1"/>
    </source>
</evidence>
<dbReference type="EMBL" id="LR824021">
    <property type="protein sequence ID" value="CAH0590235.1"/>
    <property type="molecule type" value="Genomic_DNA"/>
</dbReference>
<feature type="chain" id="PRO_5040348016" description="Chemosensory protein" evidence="1">
    <location>
        <begin position="17"/>
        <end position="127"/>
    </location>
</feature>
<dbReference type="AlphaFoldDB" id="A0A9P0FTY8"/>
<dbReference type="PANTHER" id="PTHR11257:SF12">
    <property type="entry name" value="EJACULATORY BULB-SPECIFIC PROTEIN 3-RELATED"/>
    <property type="match status" value="1"/>
</dbReference>
<accession>A0A9P0FTY8</accession>
<organism evidence="2 3">
    <name type="scientific">Chrysodeixis includens</name>
    <name type="common">Soybean looper</name>
    <name type="synonym">Pseudoplusia includens</name>
    <dbReference type="NCBI Taxonomy" id="689277"/>
    <lineage>
        <taxon>Eukaryota</taxon>
        <taxon>Metazoa</taxon>
        <taxon>Ecdysozoa</taxon>
        <taxon>Arthropoda</taxon>
        <taxon>Hexapoda</taxon>
        <taxon>Insecta</taxon>
        <taxon>Pterygota</taxon>
        <taxon>Neoptera</taxon>
        <taxon>Endopterygota</taxon>
        <taxon>Lepidoptera</taxon>
        <taxon>Glossata</taxon>
        <taxon>Ditrysia</taxon>
        <taxon>Noctuoidea</taxon>
        <taxon>Noctuidae</taxon>
        <taxon>Plusiinae</taxon>
        <taxon>Chrysodeixis</taxon>
    </lineage>
</organism>
<proteinExistence type="predicted"/>
<evidence type="ECO:0008006" key="4">
    <source>
        <dbReference type="Google" id="ProtNLM"/>
    </source>
</evidence>
<dbReference type="Gene3D" id="1.10.2080.10">
    <property type="entry name" value="Insect odorant-binding protein A10/Ejaculatory bulb-specific protein 3"/>
    <property type="match status" value="1"/>
</dbReference>
<keyword evidence="3" id="KW-1185">Reference proteome</keyword>
<dbReference type="PANTHER" id="PTHR11257">
    <property type="entry name" value="CHEMOSENSORY PROTEIN-RELATED"/>
    <property type="match status" value="1"/>
</dbReference>
<dbReference type="InterPro" id="IPR036682">
    <property type="entry name" value="OS_D_A10/PebIII_sf"/>
</dbReference>
<feature type="signal peptide" evidence="1">
    <location>
        <begin position="1"/>
        <end position="16"/>
    </location>
</feature>